<accession>A0AAF3JBU0</accession>
<dbReference type="Proteomes" id="UP000887575">
    <property type="component" value="Unassembled WGS sequence"/>
</dbReference>
<dbReference type="InterPro" id="IPR056574">
    <property type="entry name" value="Death_MADD"/>
</dbReference>
<evidence type="ECO:0000313" key="2">
    <source>
        <dbReference type="Proteomes" id="UP000887575"/>
    </source>
</evidence>
<evidence type="ECO:0000259" key="1">
    <source>
        <dbReference type="Pfam" id="PF23629"/>
    </source>
</evidence>
<proteinExistence type="predicted"/>
<dbReference type="GO" id="GO:0005829">
    <property type="term" value="C:cytosol"/>
    <property type="evidence" value="ECO:0007669"/>
    <property type="project" value="TreeGrafter"/>
</dbReference>
<organism evidence="2 3">
    <name type="scientific">Mesorhabditis belari</name>
    <dbReference type="NCBI Taxonomy" id="2138241"/>
    <lineage>
        <taxon>Eukaryota</taxon>
        <taxon>Metazoa</taxon>
        <taxon>Ecdysozoa</taxon>
        <taxon>Nematoda</taxon>
        <taxon>Chromadorea</taxon>
        <taxon>Rhabditida</taxon>
        <taxon>Rhabditina</taxon>
        <taxon>Rhabditomorpha</taxon>
        <taxon>Rhabditoidea</taxon>
        <taxon>Rhabditidae</taxon>
        <taxon>Mesorhabditinae</taxon>
        <taxon>Mesorhabditis</taxon>
    </lineage>
</organism>
<evidence type="ECO:0000313" key="3">
    <source>
        <dbReference type="WBParaSite" id="MBELARI_LOCUS8942"/>
    </source>
</evidence>
<reference evidence="3" key="1">
    <citation type="submission" date="2024-02" db="UniProtKB">
        <authorList>
            <consortium name="WormBaseParasite"/>
        </authorList>
    </citation>
    <scope>IDENTIFICATION</scope>
</reference>
<dbReference type="GO" id="GO:0032483">
    <property type="term" value="P:regulation of Rab protein signal transduction"/>
    <property type="evidence" value="ECO:0007669"/>
    <property type="project" value="TreeGrafter"/>
</dbReference>
<protein>
    <recommendedName>
        <fullName evidence="1">MAP kinase-activating death domain-containing protein</fullName>
    </recommendedName>
</protein>
<dbReference type="PANTHER" id="PTHR13008">
    <property type="entry name" value="MAP-KINASE ACTIVATING DEATH DOMAIN PROTEIN MADD /DENN/AEX-3 C.ELEGANS"/>
    <property type="match status" value="1"/>
</dbReference>
<dbReference type="InterPro" id="IPR039980">
    <property type="entry name" value="MADD"/>
</dbReference>
<feature type="domain" description="MAP kinase-activating death" evidence="1">
    <location>
        <begin position="1"/>
        <end position="32"/>
    </location>
</feature>
<sequence length="121" mass="13933">MCGTGQKASQQKIRRLLGKAHIGLVCSKTINQLLDELPQQQGNAIPLKPLGSRMMLFMEVCDDAVVLRAVTGAITERWWYERLVNMTYSPKTKVLCLWRRHEDKVHMHKFYTKNVESFISA</sequence>
<dbReference type="GO" id="GO:0005085">
    <property type="term" value="F:guanyl-nucleotide exchange factor activity"/>
    <property type="evidence" value="ECO:0007669"/>
    <property type="project" value="TreeGrafter"/>
</dbReference>
<dbReference type="WBParaSite" id="MBELARI_LOCUS8942">
    <property type="protein sequence ID" value="MBELARI_LOCUS8942"/>
    <property type="gene ID" value="MBELARI_LOCUS8942"/>
</dbReference>
<name>A0AAF3JBU0_9BILA</name>
<keyword evidence="2" id="KW-1185">Reference proteome</keyword>
<dbReference type="GO" id="GO:0042981">
    <property type="term" value="P:regulation of apoptotic process"/>
    <property type="evidence" value="ECO:0007669"/>
    <property type="project" value="TreeGrafter"/>
</dbReference>
<dbReference type="AlphaFoldDB" id="A0AAF3JBU0"/>
<dbReference type="PANTHER" id="PTHR13008:SF7">
    <property type="entry name" value="MAP KINASE-ACTIVATING DEATH DOMAIN PROTEIN"/>
    <property type="match status" value="1"/>
</dbReference>
<dbReference type="Pfam" id="PF23629">
    <property type="entry name" value="Death_MADD"/>
    <property type="match status" value="1"/>
</dbReference>